<evidence type="ECO:0000313" key="5">
    <source>
        <dbReference type="EMBL" id="CBF71213.1"/>
    </source>
</evidence>
<dbReference type="InterPro" id="IPR008030">
    <property type="entry name" value="NmrA-like"/>
</dbReference>
<dbReference type="RefSeq" id="XP_664272.1">
    <property type="nucleotide sequence ID" value="XM_659180.1"/>
</dbReference>
<keyword evidence="2" id="KW-0521">NADP</keyword>
<reference evidence="6" key="1">
    <citation type="journal article" date="2005" name="Nature">
        <title>Sequencing of Aspergillus nidulans and comparative analysis with A. fumigatus and A. oryzae.</title>
        <authorList>
            <person name="Galagan J.E."/>
            <person name="Calvo S.E."/>
            <person name="Cuomo C."/>
            <person name="Ma L.J."/>
            <person name="Wortman J.R."/>
            <person name="Batzoglou S."/>
            <person name="Lee S.I."/>
            <person name="Basturkmen M."/>
            <person name="Spevak C.C."/>
            <person name="Clutterbuck J."/>
            <person name="Kapitonov V."/>
            <person name="Jurka J."/>
            <person name="Scazzocchio C."/>
            <person name="Farman M."/>
            <person name="Butler J."/>
            <person name="Purcell S."/>
            <person name="Harris S."/>
            <person name="Braus G.H."/>
            <person name="Draht O."/>
            <person name="Busch S."/>
            <person name="D'Enfert C."/>
            <person name="Bouchier C."/>
            <person name="Goldman G.H."/>
            <person name="Bell-Pedersen D."/>
            <person name="Griffiths-Jones S."/>
            <person name="Doonan J.H."/>
            <person name="Yu J."/>
            <person name="Vienken K."/>
            <person name="Pain A."/>
            <person name="Freitag M."/>
            <person name="Selker E.U."/>
            <person name="Archer D.B."/>
            <person name="Penalva M.A."/>
            <person name="Oakley B.R."/>
            <person name="Momany M."/>
            <person name="Tanaka T."/>
            <person name="Kumagai T."/>
            <person name="Asai K."/>
            <person name="Machida M."/>
            <person name="Nierman W.C."/>
            <person name="Denning D.W."/>
            <person name="Caddick M."/>
            <person name="Hynes M."/>
            <person name="Paoletti M."/>
            <person name="Fischer R."/>
            <person name="Miller B."/>
            <person name="Dyer P."/>
            <person name="Sachs M.S."/>
            <person name="Osmani S.A."/>
            <person name="Birren B.W."/>
        </authorList>
    </citation>
    <scope>NUCLEOTIDE SEQUENCE [LARGE SCALE GENOMIC DNA]</scope>
    <source>
        <strain evidence="6">FGSC A4 / ATCC 38163 / CBS 112.46 / NRRL 194 / M139</strain>
    </source>
</reference>
<dbReference type="AlphaFoldDB" id="Q5AYG2"/>
<dbReference type="Proteomes" id="UP000000560">
    <property type="component" value="Chromosome I"/>
</dbReference>
<comment type="similarity">
    <text evidence="1">Belongs to the NmrA-type oxidoreductase family. Isoflavone reductase subfamily.</text>
</comment>
<dbReference type="VEuPathDB" id="FungiDB:AN6668"/>
<accession>C8V1F7</accession>
<dbReference type="InParanoid" id="Q5AYG2"/>
<evidence type="ECO:0000256" key="1">
    <source>
        <dbReference type="ARBA" id="ARBA00005725"/>
    </source>
</evidence>
<evidence type="ECO:0000256" key="3">
    <source>
        <dbReference type="ARBA" id="ARBA00023002"/>
    </source>
</evidence>
<sequence>MVKIAIAGGTSGVGQEVIDALVETKRHEVLLLSRKDAPSIILPDSITWIKTDYAETEQLADILKGVHTVLSFVIEQDSETSPVQRRLIDASIAAGVKRFAPSEWASSTFDHLPWYTYKSSIRTYLSEVNREKQILEYTLFQPGLFTNYLAAPYKTTPHISLLEMPIDFFHRRAILVEGAENAPITLTTIADFKAVFVRAIEYQGAWPVVSGIAGSTLTLGELIALGERVRGGKFSIERVKREDFLAGNWETSWVPRNEHPSIPKEMVDEFARPATKGISLGLADGAFAIQGVWNGNLDGFAFEGAEEFLGRIWKGKD</sequence>
<feature type="domain" description="NmrA-like" evidence="4">
    <location>
        <begin position="3"/>
        <end position="244"/>
    </location>
</feature>
<keyword evidence="3" id="KW-0560">Oxidoreductase</keyword>
<evidence type="ECO:0000256" key="2">
    <source>
        <dbReference type="ARBA" id="ARBA00022857"/>
    </source>
</evidence>
<name>Q5AYG2_EMENI</name>
<dbReference type="EMBL" id="BN001301">
    <property type="protein sequence ID" value="CBF71213.1"/>
    <property type="molecule type" value="Genomic_DNA"/>
</dbReference>
<evidence type="ECO:0000313" key="6">
    <source>
        <dbReference type="Proteomes" id="UP000000560"/>
    </source>
</evidence>
<dbReference type="OrthoDB" id="10000533at2759"/>
<dbReference type="PANTHER" id="PTHR47706">
    <property type="entry name" value="NMRA-LIKE FAMILY PROTEIN"/>
    <property type="match status" value="1"/>
</dbReference>
<protein>
    <recommendedName>
        <fullName evidence="4">NmrA-like domain-containing protein</fullName>
    </recommendedName>
</protein>
<dbReference type="KEGG" id="ani:ANIA_06668"/>
<dbReference type="GO" id="GO:0016491">
    <property type="term" value="F:oxidoreductase activity"/>
    <property type="evidence" value="ECO:0007669"/>
    <property type="project" value="UniProtKB-KW"/>
</dbReference>
<dbReference type="Gene3D" id="3.40.50.720">
    <property type="entry name" value="NAD(P)-binding Rossmann-like Domain"/>
    <property type="match status" value="1"/>
</dbReference>
<dbReference type="InterPro" id="IPR036291">
    <property type="entry name" value="NAD(P)-bd_dom_sf"/>
</dbReference>
<reference evidence="6" key="2">
    <citation type="journal article" date="2009" name="Fungal Genet. Biol.">
        <title>The 2008 update of the Aspergillus nidulans genome annotation: a community effort.</title>
        <authorList>
            <person name="Wortman J.R."/>
            <person name="Gilsenan J.M."/>
            <person name="Joardar V."/>
            <person name="Deegan J."/>
            <person name="Clutterbuck J."/>
            <person name="Andersen M.R."/>
            <person name="Archer D."/>
            <person name="Bencina M."/>
            <person name="Braus G."/>
            <person name="Coutinho P."/>
            <person name="von Dohren H."/>
            <person name="Doonan J."/>
            <person name="Driessen A.J."/>
            <person name="Durek P."/>
            <person name="Espeso E."/>
            <person name="Fekete E."/>
            <person name="Flipphi M."/>
            <person name="Estrada C.G."/>
            <person name="Geysens S."/>
            <person name="Goldman G."/>
            <person name="de Groot P.W."/>
            <person name="Hansen K."/>
            <person name="Harris S.D."/>
            <person name="Heinekamp T."/>
            <person name="Helmstaedt K."/>
            <person name="Henrissat B."/>
            <person name="Hofmann G."/>
            <person name="Homan T."/>
            <person name="Horio T."/>
            <person name="Horiuchi H."/>
            <person name="James S."/>
            <person name="Jones M."/>
            <person name="Karaffa L."/>
            <person name="Karanyi Z."/>
            <person name="Kato M."/>
            <person name="Keller N."/>
            <person name="Kelly D.E."/>
            <person name="Kiel J.A."/>
            <person name="Kim J.M."/>
            <person name="van der Klei I.J."/>
            <person name="Klis F.M."/>
            <person name="Kovalchuk A."/>
            <person name="Krasevec N."/>
            <person name="Kubicek C.P."/>
            <person name="Liu B."/>
            <person name="Maccabe A."/>
            <person name="Meyer V."/>
            <person name="Mirabito P."/>
            <person name="Miskei M."/>
            <person name="Mos M."/>
            <person name="Mullins J."/>
            <person name="Nelson D.R."/>
            <person name="Nielsen J."/>
            <person name="Oakley B.R."/>
            <person name="Osmani S.A."/>
            <person name="Pakula T."/>
            <person name="Paszewski A."/>
            <person name="Paulsen I."/>
            <person name="Pilsyk S."/>
            <person name="Pocsi I."/>
            <person name="Punt P.J."/>
            <person name="Ram A.F."/>
            <person name="Ren Q."/>
            <person name="Robellet X."/>
            <person name="Robson G."/>
            <person name="Seiboth B."/>
            <person name="van Solingen P."/>
            <person name="Specht T."/>
            <person name="Sun J."/>
            <person name="Taheri-Talesh N."/>
            <person name="Takeshita N."/>
            <person name="Ussery D."/>
            <person name="vanKuyk P.A."/>
            <person name="Visser H."/>
            <person name="van de Vondervoort P.J."/>
            <person name="de Vries R.P."/>
            <person name="Walton J."/>
            <person name="Xiang X."/>
            <person name="Xiong Y."/>
            <person name="Zeng A.P."/>
            <person name="Brandt B.W."/>
            <person name="Cornell M.J."/>
            <person name="van den Hondel C.A."/>
            <person name="Visser J."/>
            <person name="Oliver S.G."/>
            <person name="Turner G."/>
        </authorList>
    </citation>
    <scope>GENOME REANNOTATION</scope>
    <source>
        <strain evidence="6">FGSC A4 / ATCC 38163 / CBS 112.46 / NRRL 194 / M139</strain>
    </source>
</reference>
<accession>Q5AYG2</accession>
<dbReference type="GeneID" id="2870450"/>
<keyword evidence="6" id="KW-1185">Reference proteome</keyword>
<proteinExistence type="inferred from homology"/>
<evidence type="ECO:0000259" key="4">
    <source>
        <dbReference type="Pfam" id="PF05368"/>
    </source>
</evidence>
<dbReference type="SUPFAM" id="SSF51735">
    <property type="entry name" value="NAD(P)-binding Rossmann-fold domains"/>
    <property type="match status" value="1"/>
</dbReference>
<dbReference type="HOGENOM" id="CLU_044876_0_2_1"/>
<dbReference type="OMA" id="HTVLSFM"/>
<dbReference type="eggNOG" id="ENOG502RXEE">
    <property type="taxonomic scope" value="Eukaryota"/>
</dbReference>
<gene>
    <name evidence="5" type="ORF">ANIA_06668</name>
</gene>
<dbReference type="Pfam" id="PF05368">
    <property type="entry name" value="NmrA"/>
    <property type="match status" value="1"/>
</dbReference>
<dbReference type="PANTHER" id="PTHR47706:SF4">
    <property type="entry name" value="NMRA-LIKE DOMAIN-CONTAINING PROTEIN"/>
    <property type="match status" value="1"/>
</dbReference>
<dbReference type="InterPro" id="IPR051609">
    <property type="entry name" value="NmrA/Isoflavone_reductase-like"/>
</dbReference>
<organism evidence="5 6">
    <name type="scientific">Emericella nidulans (strain FGSC A4 / ATCC 38163 / CBS 112.46 / NRRL 194 / M139)</name>
    <name type="common">Aspergillus nidulans</name>
    <dbReference type="NCBI Taxonomy" id="227321"/>
    <lineage>
        <taxon>Eukaryota</taxon>
        <taxon>Fungi</taxon>
        <taxon>Dikarya</taxon>
        <taxon>Ascomycota</taxon>
        <taxon>Pezizomycotina</taxon>
        <taxon>Eurotiomycetes</taxon>
        <taxon>Eurotiomycetidae</taxon>
        <taxon>Eurotiales</taxon>
        <taxon>Aspergillaceae</taxon>
        <taxon>Aspergillus</taxon>
        <taxon>Aspergillus subgen. Nidulantes</taxon>
    </lineage>
</organism>